<proteinExistence type="predicted"/>
<organism evidence="2">
    <name type="scientific">uncultured Rubrobacteraceae bacterium</name>
    <dbReference type="NCBI Taxonomy" id="349277"/>
    <lineage>
        <taxon>Bacteria</taxon>
        <taxon>Bacillati</taxon>
        <taxon>Actinomycetota</taxon>
        <taxon>Rubrobacteria</taxon>
        <taxon>Rubrobacterales</taxon>
        <taxon>Rubrobacteraceae</taxon>
        <taxon>environmental samples</taxon>
    </lineage>
</organism>
<evidence type="ECO:0000313" key="2">
    <source>
        <dbReference type="EMBL" id="CAA9451556.1"/>
    </source>
</evidence>
<dbReference type="AlphaFoldDB" id="A0A6J4QWH9"/>
<dbReference type="EMBL" id="CADCVB010000227">
    <property type="protein sequence ID" value="CAA9451556.1"/>
    <property type="molecule type" value="Genomic_DNA"/>
</dbReference>
<name>A0A6J4QWH9_9ACTN</name>
<sequence>MKRIQIILGALTIVVTSFATVSGPAMAEDLNCRDARGDLIRCDGDLYSPYDDDGYYFYNDNYWDDADYFSPFFFSPYSYYYGDFDDYSYGCEGPVCLID</sequence>
<protein>
    <submittedName>
        <fullName evidence="2">Uncharacterized protein</fullName>
    </submittedName>
</protein>
<gene>
    <name evidence="2" type="ORF">AVDCRST_MAG78-3464</name>
</gene>
<feature type="signal peptide" evidence="1">
    <location>
        <begin position="1"/>
        <end position="27"/>
    </location>
</feature>
<feature type="chain" id="PRO_5027110563" evidence="1">
    <location>
        <begin position="28"/>
        <end position="99"/>
    </location>
</feature>
<accession>A0A6J4QWH9</accession>
<reference evidence="2" key="1">
    <citation type="submission" date="2020-02" db="EMBL/GenBank/DDBJ databases">
        <authorList>
            <person name="Meier V. D."/>
        </authorList>
    </citation>
    <scope>NUCLEOTIDE SEQUENCE</scope>
    <source>
        <strain evidence="2">AVDCRST_MAG78</strain>
    </source>
</reference>
<evidence type="ECO:0000256" key="1">
    <source>
        <dbReference type="SAM" id="SignalP"/>
    </source>
</evidence>
<keyword evidence="1" id="KW-0732">Signal</keyword>